<keyword evidence="5" id="KW-1185">Reference proteome</keyword>
<comment type="caution">
    <text evidence="4">The sequence shown here is derived from an EMBL/GenBank/DDBJ whole genome shotgun (WGS) entry which is preliminary data.</text>
</comment>
<evidence type="ECO:0000313" key="4">
    <source>
        <dbReference type="EMBL" id="MBT1698142.1"/>
    </source>
</evidence>
<dbReference type="PRINTS" id="PR01415">
    <property type="entry name" value="ANKYRIN"/>
</dbReference>
<name>A0AAP2DNJ6_9BACT</name>
<dbReference type="PANTHER" id="PTHR24189:SF50">
    <property type="entry name" value="ANKYRIN REPEAT AND SOCS BOX PROTEIN 2"/>
    <property type="match status" value="1"/>
</dbReference>
<dbReference type="Pfam" id="PF12796">
    <property type="entry name" value="Ank_2"/>
    <property type="match status" value="1"/>
</dbReference>
<keyword evidence="2 3" id="KW-0040">ANK repeat</keyword>
<dbReference type="SMART" id="SM00248">
    <property type="entry name" value="ANK"/>
    <property type="match status" value="2"/>
</dbReference>
<dbReference type="PANTHER" id="PTHR24189">
    <property type="entry name" value="MYOTROPHIN"/>
    <property type="match status" value="1"/>
</dbReference>
<proteinExistence type="predicted"/>
<dbReference type="Gene3D" id="1.25.40.20">
    <property type="entry name" value="Ankyrin repeat-containing domain"/>
    <property type="match status" value="2"/>
</dbReference>
<evidence type="ECO:0000256" key="3">
    <source>
        <dbReference type="PROSITE-ProRule" id="PRU00023"/>
    </source>
</evidence>
<feature type="repeat" description="ANK" evidence="3">
    <location>
        <begin position="116"/>
        <end position="148"/>
    </location>
</feature>
<organism evidence="4 5">
    <name type="scientific">Chryseosolibacter histidini</name>
    <dbReference type="NCBI Taxonomy" id="2782349"/>
    <lineage>
        <taxon>Bacteria</taxon>
        <taxon>Pseudomonadati</taxon>
        <taxon>Bacteroidota</taxon>
        <taxon>Cytophagia</taxon>
        <taxon>Cytophagales</taxon>
        <taxon>Chryseotaleaceae</taxon>
        <taxon>Chryseosolibacter</taxon>
    </lineage>
</organism>
<dbReference type="SUPFAM" id="SSF48403">
    <property type="entry name" value="Ankyrin repeat"/>
    <property type="match status" value="1"/>
</dbReference>
<protein>
    <submittedName>
        <fullName evidence="4">Ankyrin repeat domain-containing protein</fullName>
    </submittedName>
</protein>
<keyword evidence="1" id="KW-0677">Repeat</keyword>
<dbReference type="Proteomes" id="UP001319200">
    <property type="component" value="Unassembled WGS sequence"/>
</dbReference>
<reference evidence="4 5" key="1">
    <citation type="submission" date="2021-05" db="EMBL/GenBank/DDBJ databases">
        <title>A Polyphasic approach of four new species of the genus Ohtaekwangia: Ohtaekwangia histidinii sp. nov., Ohtaekwangia cretensis sp. nov., Ohtaekwangia indiensis sp. nov., Ohtaekwangia reichenbachii sp. nov. from diverse environment.</title>
        <authorList>
            <person name="Octaviana S."/>
        </authorList>
    </citation>
    <scope>NUCLEOTIDE SEQUENCE [LARGE SCALE GENOMIC DNA]</scope>
    <source>
        <strain evidence="4 5">PWU4</strain>
    </source>
</reference>
<dbReference type="RefSeq" id="WP_254164014.1">
    <property type="nucleotide sequence ID" value="NZ_JAHESF010000013.1"/>
</dbReference>
<dbReference type="PROSITE" id="PS50297">
    <property type="entry name" value="ANK_REP_REGION"/>
    <property type="match status" value="1"/>
</dbReference>
<evidence type="ECO:0000313" key="5">
    <source>
        <dbReference type="Proteomes" id="UP001319200"/>
    </source>
</evidence>
<accession>A0AAP2DNJ6</accession>
<gene>
    <name evidence="4" type="ORF">KK083_14710</name>
</gene>
<dbReference type="EMBL" id="JAHESF010000013">
    <property type="protein sequence ID" value="MBT1698142.1"/>
    <property type="molecule type" value="Genomic_DNA"/>
</dbReference>
<dbReference type="InterPro" id="IPR050745">
    <property type="entry name" value="Multifunctional_regulatory"/>
</dbReference>
<sequence length="214" mass="23185">MAQIKKLIETLDYDGLRRLLSANPALANKGIAFDEKNPAEAHPLHRICDGVFCGIYSDEQATEIARIFLEHGAHIDGFSLVQKKDTPLIAAASLHAEKVGMLYADRGANLHHPGCHGGTALHWAAWTGRENLVRKLIAAGADIHKKCIDFGGTPLLWAVHGYKFGGGKNRHHQIDCVQLLLEAGADKTVTNNEGTPLLGFLNGEDEAMKAALLQ</sequence>
<dbReference type="Pfam" id="PF00023">
    <property type="entry name" value="Ank"/>
    <property type="match status" value="1"/>
</dbReference>
<evidence type="ECO:0000256" key="1">
    <source>
        <dbReference type="ARBA" id="ARBA00022737"/>
    </source>
</evidence>
<dbReference type="InterPro" id="IPR036770">
    <property type="entry name" value="Ankyrin_rpt-contain_sf"/>
</dbReference>
<evidence type="ECO:0000256" key="2">
    <source>
        <dbReference type="ARBA" id="ARBA00023043"/>
    </source>
</evidence>
<dbReference type="PROSITE" id="PS50088">
    <property type="entry name" value="ANK_REPEAT"/>
    <property type="match status" value="1"/>
</dbReference>
<dbReference type="InterPro" id="IPR002110">
    <property type="entry name" value="Ankyrin_rpt"/>
</dbReference>
<dbReference type="AlphaFoldDB" id="A0AAP2DNJ6"/>